<name>A0A8J3DW26_9HYPH</name>
<dbReference type="RefSeq" id="WP_189502809.1">
    <property type="nucleotide sequence ID" value="NZ_BMZQ01000001.1"/>
</dbReference>
<evidence type="ECO:0000259" key="2">
    <source>
        <dbReference type="Pfam" id="PF06904"/>
    </source>
</evidence>
<evidence type="ECO:0000313" key="4">
    <source>
        <dbReference type="Proteomes" id="UP000630142"/>
    </source>
</evidence>
<dbReference type="EMBL" id="BMZQ01000001">
    <property type="protein sequence ID" value="GHD11568.1"/>
    <property type="molecule type" value="Genomic_DNA"/>
</dbReference>
<dbReference type="AlphaFoldDB" id="A0A8J3DW26"/>
<protein>
    <submittedName>
        <fullName evidence="3">Extensin family protein</fullName>
    </submittedName>
</protein>
<gene>
    <name evidence="3" type="ORF">GCM10016234_14880</name>
</gene>
<feature type="compositionally biased region" description="Polar residues" evidence="1">
    <location>
        <begin position="49"/>
        <end position="68"/>
    </location>
</feature>
<keyword evidence="4" id="KW-1185">Reference proteome</keyword>
<dbReference type="Pfam" id="PF06904">
    <property type="entry name" value="Extensin-like_C"/>
    <property type="match status" value="1"/>
</dbReference>
<organism evidence="3 4">
    <name type="scientific">Tianweitania populi</name>
    <dbReference type="NCBI Taxonomy" id="1607949"/>
    <lineage>
        <taxon>Bacteria</taxon>
        <taxon>Pseudomonadati</taxon>
        <taxon>Pseudomonadota</taxon>
        <taxon>Alphaproteobacteria</taxon>
        <taxon>Hyphomicrobiales</taxon>
        <taxon>Phyllobacteriaceae</taxon>
        <taxon>Tianweitania</taxon>
    </lineage>
</organism>
<dbReference type="InterPro" id="IPR009683">
    <property type="entry name" value="Extensin-like_C"/>
</dbReference>
<feature type="compositionally biased region" description="Basic and acidic residues" evidence="1">
    <location>
        <begin position="83"/>
        <end position="99"/>
    </location>
</feature>
<comment type="caution">
    <text evidence="3">The sequence shown here is derived from an EMBL/GenBank/DDBJ whole genome shotgun (WGS) entry which is preliminary data.</text>
</comment>
<proteinExistence type="predicted"/>
<accession>A0A8J3DW26</accession>
<reference evidence="3" key="1">
    <citation type="journal article" date="2014" name="Int. J. Syst. Evol. Microbiol.">
        <title>Complete genome sequence of Corynebacterium casei LMG S-19264T (=DSM 44701T), isolated from a smear-ripened cheese.</title>
        <authorList>
            <consortium name="US DOE Joint Genome Institute (JGI-PGF)"/>
            <person name="Walter F."/>
            <person name="Albersmeier A."/>
            <person name="Kalinowski J."/>
            <person name="Ruckert C."/>
        </authorList>
    </citation>
    <scope>NUCLEOTIDE SEQUENCE</scope>
    <source>
        <strain evidence="3">KCTC 42249</strain>
    </source>
</reference>
<evidence type="ECO:0000313" key="3">
    <source>
        <dbReference type="EMBL" id="GHD11568.1"/>
    </source>
</evidence>
<feature type="compositionally biased region" description="Basic and acidic residues" evidence="1">
    <location>
        <begin position="114"/>
        <end position="147"/>
    </location>
</feature>
<reference evidence="3" key="2">
    <citation type="submission" date="2020-09" db="EMBL/GenBank/DDBJ databases">
        <authorList>
            <person name="Sun Q."/>
            <person name="Kim S."/>
        </authorList>
    </citation>
    <scope>NUCLEOTIDE SEQUENCE</scope>
    <source>
        <strain evidence="3">KCTC 42249</strain>
    </source>
</reference>
<dbReference type="Proteomes" id="UP000630142">
    <property type="component" value="Unassembled WGS sequence"/>
</dbReference>
<feature type="domain" description="Extensin-like C-terminal" evidence="2">
    <location>
        <begin position="168"/>
        <end position="341"/>
    </location>
</feature>
<sequence length="341" mass="35948">MLGGVIVALPGFGLAQSQDAAPALPQTMPAPKANPEDEPAPDEKAGEQPASNEGEQPSSNEGEQQQELPASPPKPQANPEDPSPPKEAQEVPGEPRSDEEPQQPQALPVAPPEPETRPADAPKTEKPDDTAKKEEDAPAQKRADGPRPEQGPPLPNSLVGTKPETELTCRAELKTLGVVFEDRGPESGEDGCSMPYPVSISNFGGGIKVEPSVVANCSVSLTMAKFLQTKVKDAAQKHLKTDITAMANGSGYVCRPRHGTQKLSEHALGNAIDIMSFTLADGRSVVVEKTTDKAEADFLAEVRAAACGPFTTVLGPGSDSDHANHFHLDLADRRPGVTFCQ</sequence>
<feature type="region of interest" description="Disordered" evidence="1">
    <location>
        <begin position="18"/>
        <end position="163"/>
    </location>
</feature>
<evidence type="ECO:0000256" key="1">
    <source>
        <dbReference type="SAM" id="MobiDB-lite"/>
    </source>
</evidence>